<dbReference type="GO" id="GO:0004553">
    <property type="term" value="F:hydrolase activity, hydrolyzing O-glycosyl compounds"/>
    <property type="evidence" value="ECO:0007669"/>
    <property type="project" value="TreeGrafter"/>
</dbReference>
<dbReference type="PANTHER" id="PTHR12631">
    <property type="entry name" value="ALPHA-L-IDURONIDASE"/>
    <property type="match status" value="1"/>
</dbReference>
<evidence type="ECO:0000259" key="1">
    <source>
        <dbReference type="Pfam" id="PF11790"/>
    </source>
</evidence>
<dbReference type="EMBL" id="PGFB01000001">
    <property type="protein sequence ID" value="PJJ65726.1"/>
    <property type="molecule type" value="Genomic_DNA"/>
</dbReference>
<dbReference type="Pfam" id="PF11790">
    <property type="entry name" value="Glyco_hydro_cc"/>
    <property type="match status" value="1"/>
</dbReference>
<feature type="domain" description="Asl1-like glycosyl hydrolase catalytic" evidence="1">
    <location>
        <begin position="456"/>
        <end position="568"/>
    </location>
</feature>
<dbReference type="InterPro" id="IPR051923">
    <property type="entry name" value="Glycosyl_Hydrolase_39"/>
</dbReference>
<organism evidence="2 3">
    <name type="scientific">Compostimonas suwonensis</name>
    <dbReference type="NCBI Taxonomy" id="1048394"/>
    <lineage>
        <taxon>Bacteria</taxon>
        <taxon>Bacillati</taxon>
        <taxon>Actinomycetota</taxon>
        <taxon>Actinomycetes</taxon>
        <taxon>Micrococcales</taxon>
        <taxon>Microbacteriaceae</taxon>
        <taxon>Compostimonas</taxon>
    </lineage>
</organism>
<dbReference type="Gene3D" id="3.20.20.80">
    <property type="entry name" value="Glycosidases"/>
    <property type="match status" value="1"/>
</dbReference>
<dbReference type="PANTHER" id="PTHR12631:SF10">
    <property type="entry name" value="BETA-XYLOSIDASE-LIKE PROTEIN-RELATED"/>
    <property type="match status" value="1"/>
</dbReference>
<comment type="caution">
    <text evidence="2">The sequence shown here is derived from an EMBL/GenBank/DDBJ whole genome shotgun (WGS) entry which is preliminary data.</text>
</comment>
<sequence>MKARATHRRRRSRWLIPGIVAASALVVAGGTALVFALTAPAAPAVIAKTSTPTPFPTPTGPPPFYAAASFGSWNVANEADVGTQFSVNGDAAADGPVSLRVDSTTTGPGRRALTQVVPAEPATAYAFSARVKSSSSTEEAAPVSITMGTDGAQSFELPVEAADWAEVSWSYTTGADQTEIPVAIVPGGAIEGFLIDQLRAVPAGGADSVVANGSFDDFSSPRYIANDTLVLESGSAGIDVAWFARAVDWAVTDDTGAPVTAGTLPLAGGVGTVPLEDLQQGYYRIALTVVGDSTPLGAAFMVLGRGDPGDPVSDERFGVGTHIGEADYVDSERVAARMGFSGMRTDAYWQAVETTPGEYAYPAYYESQFPAYEALGVSVLPISNGTNPHHDDDQIPHTAEGVQAYAAYTADLAEHYSLPAVEIYNEFNNLRFNNSECGSSPDCYMPLLSSSYAAVKAASPGTKIVGPANANQDDPWLTGLYAQGGLSYLDVVSYHPYVAAPEELVGNIQQAQARIAEYNNGQPKPIWLTEFGWTSNSGPDSEAMQARYLVRAETIALASGVEKLFWYDLVNDDPDPTDHEGNFGLFRPKTDAVRAFEPKPSGVAQGVLIRKLAGKPYTSQDSIADGVYSYAFGAGVSTTRVVWSTAPASVSFASTKPLIVTTGFGTATEVAPIDGQVTVQVADQPLYIDGAVTAAVVTPAG</sequence>
<dbReference type="InterPro" id="IPR008979">
    <property type="entry name" value="Galactose-bd-like_sf"/>
</dbReference>
<dbReference type="InterPro" id="IPR024655">
    <property type="entry name" value="Asl1_glyco_hydro_catalytic"/>
</dbReference>
<gene>
    <name evidence="2" type="ORF">CLV54_0763</name>
</gene>
<proteinExistence type="predicted"/>
<dbReference type="RefSeq" id="WP_157802791.1">
    <property type="nucleotide sequence ID" value="NZ_PGFB01000001.1"/>
</dbReference>
<dbReference type="Gene3D" id="2.60.120.260">
    <property type="entry name" value="Galactose-binding domain-like"/>
    <property type="match status" value="1"/>
</dbReference>
<name>A0A2M9C5D4_9MICO</name>
<dbReference type="OrthoDB" id="9776971at2"/>
<keyword evidence="3" id="KW-1185">Reference proteome</keyword>
<evidence type="ECO:0000313" key="2">
    <source>
        <dbReference type="EMBL" id="PJJ65726.1"/>
    </source>
</evidence>
<accession>A0A2M9C5D4</accession>
<protein>
    <submittedName>
        <fullName evidence="2">Putative glycosyl hydrolase</fullName>
    </submittedName>
</protein>
<dbReference type="SUPFAM" id="SSF49785">
    <property type="entry name" value="Galactose-binding domain-like"/>
    <property type="match status" value="1"/>
</dbReference>
<dbReference type="Proteomes" id="UP000230161">
    <property type="component" value="Unassembled WGS sequence"/>
</dbReference>
<keyword evidence="2" id="KW-0378">Hydrolase</keyword>
<evidence type="ECO:0000313" key="3">
    <source>
        <dbReference type="Proteomes" id="UP000230161"/>
    </source>
</evidence>
<dbReference type="AlphaFoldDB" id="A0A2M9C5D4"/>
<dbReference type="InterPro" id="IPR017853">
    <property type="entry name" value="GH"/>
</dbReference>
<dbReference type="SUPFAM" id="SSF51445">
    <property type="entry name" value="(Trans)glycosidases"/>
    <property type="match status" value="1"/>
</dbReference>
<reference evidence="2 3" key="1">
    <citation type="submission" date="2017-11" db="EMBL/GenBank/DDBJ databases">
        <title>Genomic Encyclopedia of Archaeal and Bacterial Type Strains, Phase II (KMG-II): From Individual Species to Whole Genera.</title>
        <authorList>
            <person name="Goeker M."/>
        </authorList>
    </citation>
    <scope>NUCLEOTIDE SEQUENCE [LARGE SCALE GENOMIC DNA]</scope>
    <source>
        <strain evidence="2 3">DSM 25625</strain>
    </source>
</reference>